<dbReference type="EMBL" id="CAJVPY010000300">
    <property type="protein sequence ID" value="CAG8463938.1"/>
    <property type="molecule type" value="Genomic_DNA"/>
</dbReference>
<feature type="coiled-coil region" evidence="1">
    <location>
        <begin position="90"/>
        <end position="121"/>
    </location>
</feature>
<proteinExistence type="predicted"/>
<accession>A0A9N8VXQ2</accession>
<evidence type="ECO:0000313" key="2">
    <source>
        <dbReference type="EMBL" id="CAG8463938.1"/>
    </source>
</evidence>
<evidence type="ECO:0000256" key="1">
    <source>
        <dbReference type="SAM" id="Coils"/>
    </source>
</evidence>
<reference evidence="2" key="1">
    <citation type="submission" date="2021-06" db="EMBL/GenBank/DDBJ databases">
        <authorList>
            <person name="Kallberg Y."/>
            <person name="Tangrot J."/>
            <person name="Rosling A."/>
        </authorList>
    </citation>
    <scope>NUCLEOTIDE SEQUENCE</scope>
    <source>
        <strain evidence="2">MA453B</strain>
    </source>
</reference>
<organism evidence="2 3">
    <name type="scientific">Dentiscutata erythropus</name>
    <dbReference type="NCBI Taxonomy" id="1348616"/>
    <lineage>
        <taxon>Eukaryota</taxon>
        <taxon>Fungi</taxon>
        <taxon>Fungi incertae sedis</taxon>
        <taxon>Mucoromycota</taxon>
        <taxon>Glomeromycotina</taxon>
        <taxon>Glomeromycetes</taxon>
        <taxon>Diversisporales</taxon>
        <taxon>Gigasporaceae</taxon>
        <taxon>Dentiscutata</taxon>
    </lineage>
</organism>
<keyword evidence="1" id="KW-0175">Coiled coil</keyword>
<dbReference type="AlphaFoldDB" id="A0A9N8VXQ2"/>
<protein>
    <submittedName>
        <fullName evidence="2">3342_t:CDS:1</fullName>
    </submittedName>
</protein>
<name>A0A9N8VXQ2_9GLOM</name>
<sequence>MVDIQDEESERKITNCPQKAADIENADSFSKTRVETIKAQVTEAIEEVKIFRVMVKNYFPEDSDKETDTITRYEDIEWDEWEDNDEIIEEVEYKEQANNENEELTNLEQSHQKLLEELVLETGRIITWSTTQEYWEECINKDFYSNKAQPIDIDEVYLINIPIWEESVKGVEFENEDYDNTSYDFYNTYIDANHYG</sequence>
<gene>
    <name evidence="2" type="ORF">DERYTH_LOCUS1140</name>
</gene>
<evidence type="ECO:0000313" key="3">
    <source>
        <dbReference type="Proteomes" id="UP000789405"/>
    </source>
</evidence>
<keyword evidence="3" id="KW-1185">Reference proteome</keyword>
<comment type="caution">
    <text evidence="2">The sequence shown here is derived from an EMBL/GenBank/DDBJ whole genome shotgun (WGS) entry which is preliminary data.</text>
</comment>
<dbReference type="Proteomes" id="UP000789405">
    <property type="component" value="Unassembled WGS sequence"/>
</dbReference>